<feature type="domain" description="Methyltransferase type 11" evidence="1">
    <location>
        <begin position="34"/>
        <end position="117"/>
    </location>
</feature>
<evidence type="ECO:0000313" key="2">
    <source>
        <dbReference type="EMBL" id="SEF99026.1"/>
    </source>
</evidence>
<keyword evidence="2" id="KW-0808">Transferase</keyword>
<keyword evidence="2" id="KW-0489">Methyltransferase</keyword>
<dbReference type="RefSeq" id="WP_103983642.1">
    <property type="nucleotide sequence ID" value="NZ_FNVS01000011.1"/>
</dbReference>
<sequence>MKKKKLSDVDYIASYFLHPILLKCFEKNAKGKLLDIGCGNKPYASYLEKYVDTIYGCDFVQSDEGNVDLVCDAINIPLDDESFDTIISTQVLEHVYDTRKCVSESYRLLKPGGTYIISVPFVWPVHLAPYDYHRFTKFGINKYLEEAGFCDIRIYSNGGKWAMIGQMISLGLFFPVQGKTFLNAIKKCFLCLSNKFFVFMDKKCFNDDYTQNYVAVCKK</sequence>
<dbReference type="SUPFAM" id="SSF53335">
    <property type="entry name" value="S-adenosyl-L-methionine-dependent methyltransferases"/>
    <property type="match status" value="1"/>
</dbReference>
<dbReference type="CDD" id="cd02440">
    <property type="entry name" value="AdoMet_MTases"/>
    <property type="match status" value="1"/>
</dbReference>
<organism evidence="2 3">
    <name type="scientific">Parabacteroides chinchillae</name>
    <dbReference type="NCBI Taxonomy" id="871327"/>
    <lineage>
        <taxon>Bacteria</taxon>
        <taxon>Pseudomonadati</taxon>
        <taxon>Bacteroidota</taxon>
        <taxon>Bacteroidia</taxon>
        <taxon>Bacteroidales</taxon>
        <taxon>Tannerellaceae</taxon>
        <taxon>Parabacteroides</taxon>
    </lineage>
</organism>
<name>A0A8G2BX46_9BACT</name>
<evidence type="ECO:0000313" key="3">
    <source>
        <dbReference type="Proteomes" id="UP000236725"/>
    </source>
</evidence>
<keyword evidence="3" id="KW-1185">Reference proteome</keyword>
<dbReference type="Proteomes" id="UP000236725">
    <property type="component" value="Unassembled WGS sequence"/>
</dbReference>
<dbReference type="Gene3D" id="3.40.50.150">
    <property type="entry name" value="Vaccinia Virus protein VP39"/>
    <property type="match status" value="1"/>
</dbReference>
<dbReference type="GO" id="GO:0032259">
    <property type="term" value="P:methylation"/>
    <property type="evidence" value="ECO:0007669"/>
    <property type="project" value="UniProtKB-KW"/>
</dbReference>
<comment type="caution">
    <text evidence="2">The sequence shown here is derived from an EMBL/GenBank/DDBJ whole genome shotgun (WGS) entry which is preliminary data.</text>
</comment>
<dbReference type="InterPro" id="IPR013216">
    <property type="entry name" value="Methyltransf_11"/>
</dbReference>
<gene>
    <name evidence="2" type="ORF">SAMN05444001_11161</name>
</gene>
<proteinExistence type="predicted"/>
<accession>A0A8G2BX46</accession>
<dbReference type="EMBL" id="FNVS01000011">
    <property type="protein sequence ID" value="SEF99026.1"/>
    <property type="molecule type" value="Genomic_DNA"/>
</dbReference>
<dbReference type="GO" id="GO:0008757">
    <property type="term" value="F:S-adenosylmethionine-dependent methyltransferase activity"/>
    <property type="evidence" value="ECO:0007669"/>
    <property type="project" value="InterPro"/>
</dbReference>
<dbReference type="InterPro" id="IPR029063">
    <property type="entry name" value="SAM-dependent_MTases_sf"/>
</dbReference>
<protein>
    <submittedName>
        <fullName evidence="2">Methyltransferase domain-containing protein</fullName>
    </submittedName>
</protein>
<dbReference type="AlphaFoldDB" id="A0A8G2BX46"/>
<reference evidence="2 3" key="1">
    <citation type="submission" date="2016-10" db="EMBL/GenBank/DDBJ databases">
        <authorList>
            <person name="Varghese N."/>
            <person name="Submissions S."/>
        </authorList>
    </citation>
    <scope>NUCLEOTIDE SEQUENCE [LARGE SCALE GENOMIC DNA]</scope>
    <source>
        <strain evidence="2 3">DSM 29073</strain>
    </source>
</reference>
<dbReference type="PANTHER" id="PTHR43591">
    <property type="entry name" value="METHYLTRANSFERASE"/>
    <property type="match status" value="1"/>
</dbReference>
<evidence type="ECO:0000259" key="1">
    <source>
        <dbReference type="Pfam" id="PF08241"/>
    </source>
</evidence>
<dbReference type="Pfam" id="PF08241">
    <property type="entry name" value="Methyltransf_11"/>
    <property type="match status" value="1"/>
</dbReference>